<dbReference type="AlphaFoldDB" id="A0AA38WZ52"/>
<dbReference type="InterPro" id="IPR022893">
    <property type="entry name" value="Shikimate_DH_fam"/>
</dbReference>
<dbReference type="PANTHER" id="PTHR21089:SF26">
    <property type="entry name" value="AROM POLYPEPTIDE, PUTATIVE-RELATED"/>
    <property type="match status" value="1"/>
</dbReference>
<dbReference type="SUPFAM" id="SSF53223">
    <property type="entry name" value="Aminoacid dehydrogenase-like, N-terminal domain"/>
    <property type="match status" value="1"/>
</dbReference>
<evidence type="ECO:0000259" key="1">
    <source>
        <dbReference type="Pfam" id="PF01488"/>
    </source>
</evidence>
<evidence type="ECO:0008006" key="5">
    <source>
        <dbReference type="Google" id="ProtNLM"/>
    </source>
</evidence>
<evidence type="ECO:0000259" key="2">
    <source>
        <dbReference type="Pfam" id="PF08501"/>
    </source>
</evidence>
<dbReference type="GO" id="GO:0019632">
    <property type="term" value="P:shikimate metabolic process"/>
    <property type="evidence" value="ECO:0007669"/>
    <property type="project" value="TreeGrafter"/>
</dbReference>
<dbReference type="InterPro" id="IPR013708">
    <property type="entry name" value="Shikimate_DH-bd_N"/>
</dbReference>
<gene>
    <name evidence="3" type="ORF">H2200_011357</name>
</gene>
<dbReference type="Pfam" id="PF01488">
    <property type="entry name" value="Shikimate_DH"/>
    <property type="match status" value="1"/>
</dbReference>
<dbReference type="Pfam" id="PF08501">
    <property type="entry name" value="Shikimate_dh_N"/>
    <property type="match status" value="1"/>
</dbReference>
<protein>
    <recommendedName>
        <fullName evidence="5">Quinate dehydrogenase</fullName>
    </recommendedName>
</protein>
<evidence type="ECO:0000313" key="3">
    <source>
        <dbReference type="EMBL" id="KAJ9603836.1"/>
    </source>
</evidence>
<sequence length="271" mass="29670">MSFLEALSIQEVVATFKAPEFAGGLVTMPWKKSIIPFLDHVDGIVSTCGACNHVSVTKGGALHGTNTDWIGIRDAFLGAHTSLSVIAGQVGLIIGAGGASRAAVYALTKLGCQDIYIVNRDAEEVHELVKDVQNYDASSRPNVMHVRTVQQARLLPAPTYIVGTVPDFAPTTTSEIEARDVYVEFLRKEKPEYAVMQDMCYHPLLTRNLLLAKQHGWLVVDGVQVIGHQLRAQWEPWTGQSLSKQDEKVAWEILIESAKSDPTVIPVRGKL</sequence>
<dbReference type="CDD" id="cd01065">
    <property type="entry name" value="NAD_bind_Shikimate_DH"/>
    <property type="match status" value="1"/>
</dbReference>
<dbReference type="SUPFAM" id="SSF51735">
    <property type="entry name" value="NAD(P)-binding Rossmann-fold domains"/>
    <property type="match status" value="1"/>
</dbReference>
<dbReference type="InterPro" id="IPR006151">
    <property type="entry name" value="Shikm_DH/Glu-tRNA_Rdtase"/>
</dbReference>
<dbReference type="GO" id="GO:0004764">
    <property type="term" value="F:shikimate 3-dehydrogenase (NADP+) activity"/>
    <property type="evidence" value="ECO:0007669"/>
    <property type="project" value="InterPro"/>
</dbReference>
<name>A0AA38WZ52_9EURO</name>
<comment type="caution">
    <text evidence="3">The sequence shown here is derived from an EMBL/GenBank/DDBJ whole genome shotgun (WGS) entry which is preliminary data.</text>
</comment>
<feature type="domain" description="Shikimate dehydrogenase substrate binding N-terminal" evidence="2">
    <location>
        <begin position="8"/>
        <end position="54"/>
    </location>
</feature>
<dbReference type="PANTHER" id="PTHR21089">
    <property type="entry name" value="SHIKIMATE DEHYDROGENASE"/>
    <property type="match status" value="1"/>
</dbReference>
<dbReference type="Gene3D" id="3.40.50.10860">
    <property type="entry name" value="Leucine Dehydrogenase, chain A, domain 1"/>
    <property type="match status" value="1"/>
</dbReference>
<accession>A0AA38WZ52</accession>
<keyword evidence="4" id="KW-1185">Reference proteome</keyword>
<organism evidence="3 4">
    <name type="scientific">Cladophialophora chaetospira</name>
    <dbReference type="NCBI Taxonomy" id="386627"/>
    <lineage>
        <taxon>Eukaryota</taxon>
        <taxon>Fungi</taxon>
        <taxon>Dikarya</taxon>
        <taxon>Ascomycota</taxon>
        <taxon>Pezizomycotina</taxon>
        <taxon>Eurotiomycetes</taxon>
        <taxon>Chaetothyriomycetidae</taxon>
        <taxon>Chaetothyriales</taxon>
        <taxon>Herpotrichiellaceae</taxon>
        <taxon>Cladophialophora</taxon>
    </lineage>
</organism>
<dbReference type="GO" id="GO:0009423">
    <property type="term" value="P:chorismate biosynthetic process"/>
    <property type="evidence" value="ECO:0007669"/>
    <property type="project" value="TreeGrafter"/>
</dbReference>
<dbReference type="InterPro" id="IPR046346">
    <property type="entry name" value="Aminoacid_DH-like_N_sf"/>
</dbReference>
<dbReference type="Proteomes" id="UP001172673">
    <property type="component" value="Unassembled WGS sequence"/>
</dbReference>
<dbReference type="Gene3D" id="3.40.50.720">
    <property type="entry name" value="NAD(P)-binding Rossmann-like Domain"/>
    <property type="match status" value="1"/>
</dbReference>
<dbReference type="InterPro" id="IPR036291">
    <property type="entry name" value="NAD(P)-bd_dom_sf"/>
</dbReference>
<dbReference type="EMBL" id="JAPDRK010000020">
    <property type="protein sequence ID" value="KAJ9603836.1"/>
    <property type="molecule type" value="Genomic_DNA"/>
</dbReference>
<evidence type="ECO:0000313" key="4">
    <source>
        <dbReference type="Proteomes" id="UP001172673"/>
    </source>
</evidence>
<reference evidence="3" key="1">
    <citation type="submission" date="2022-10" db="EMBL/GenBank/DDBJ databases">
        <title>Culturing micro-colonial fungi from biological soil crusts in the Mojave desert and describing Neophaeococcomyces mojavensis, and introducing the new genera and species Taxawa tesnikishii.</title>
        <authorList>
            <person name="Kurbessoian T."/>
            <person name="Stajich J.E."/>
        </authorList>
    </citation>
    <scope>NUCLEOTIDE SEQUENCE</scope>
    <source>
        <strain evidence="3">TK_41</strain>
    </source>
</reference>
<feature type="domain" description="Quinate/shikimate 5-dehydrogenase/glutamyl-tRNA reductase" evidence="1">
    <location>
        <begin position="83"/>
        <end position="136"/>
    </location>
</feature>
<proteinExistence type="predicted"/>